<sequence>SMEAANILTNGGAATSVSPADVLPAIGVPTVSGSFPTVSAIFTLPV</sequence>
<protein>
    <submittedName>
        <fullName evidence="1">Uncharacterized protein</fullName>
    </submittedName>
</protein>
<proteinExistence type="predicted"/>
<evidence type="ECO:0000313" key="1">
    <source>
        <dbReference type="EMBL" id="GFD09936.1"/>
    </source>
</evidence>
<feature type="non-terminal residue" evidence="1">
    <location>
        <position position="1"/>
    </location>
</feature>
<feature type="non-terminal residue" evidence="1">
    <location>
        <position position="46"/>
    </location>
</feature>
<organism evidence="1">
    <name type="scientific">Tanacetum cinerariifolium</name>
    <name type="common">Dalmatian daisy</name>
    <name type="synonym">Chrysanthemum cinerariifolium</name>
    <dbReference type="NCBI Taxonomy" id="118510"/>
    <lineage>
        <taxon>Eukaryota</taxon>
        <taxon>Viridiplantae</taxon>
        <taxon>Streptophyta</taxon>
        <taxon>Embryophyta</taxon>
        <taxon>Tracheophyta</taxon>
        <taxon>Spermatophyta</taxon>
        <taxon>Magnoliopsida</taxon>
        <taxon>eudicotyledons</taxon>
        <taxon>Gunneridae</taxon>
        <taxon>Pentapetalae</taxon>
        <taxon>asterids</taxon>
        <taxon>campanulids</taxon>
        <taxon>Asterales</taxon>
        <taxon>Asteraceae</taxon>
        <taxon>Asteroideae</taxon>
        <taxon>Anthemideae</taxon>
        <taxon>Anthemidinae</taxon>
        <taxon>Tanacetum</taxon>
    </lineage>
</organism>
<accession>A0A699TLE5</accession>
<name>A0A699TLE5_TANCI</name>
<reference evidence="1" key="1">
    <citation type="journal article" date="2019" name="Sci. Rep.">
        <title>Draft genome of Tanacetum cinerariifolium, the natural source of mosquito coil.</title>
        <authorList>
            <person name="Yamashiro T."/>
            <person name="Shiraishi A."/>
            <person name="Satake H."/>
            <person name="Nakayama K."/>
        </authorList>
    </citation>
    <scope>NUCLEOTIDE SEQUENCE</scope>
</reference>
<dbReference type="AlphaFoldDB" id="A0A699TLE5"/>
<gene>
    <name evidence="1" type="ORF">Tci_881905</name>
</gene>
<comment type="caution">
    <text evidence="1">The sequence shown here is derived from an EMBL/GenBank/DDBJ whole genome shotgun (WGS) entry which is preliminary data.</text>
</comment>
<dbReference type="EMBL" id="BKCJ011249014">
    <property type="protein sequence ID" value="GFD09936.1"/>
    <property type="molecule type" value="Genomic_DNA"/>
</dbReference>